<dbReference type="InterPro" id="IPR017441">
    <property type="entry name" value="Protein_kinase_ATP_BS"/>
</dbReference>
<evidence type="ECO:0000313" key="15">
    <source>
        <dbReference type="EMBL" id="USR79480.1"/>
    </source>
</evidence>
<keyword evidence="12" id="KW-1133">Transmembrane helix</keyword>
<evidence type="ECO:0000256" key="1">
    <source>
        <dbReference type="ARBA" id="ARBA00012513"/>
    </source>
</evidence>
<feature type="binding site" evidence="10">
    <location>
        <position position="41"/>
    </location>
    <ligand>
        <name>ATP</name>
        <dbReference type="ChEBI" id="CHEBI:30616"/>
    </ligand>
</feature>
<dbReference type="Gene3D" id="1.10.510.10">
    <property type="entry name" value="Transferase(Phosphotransferase) domain 1"/>
    <property type="match status" value="1"/>
</dbReference>
<dbReference type="PROSITE" id="PS50011">
    <property type="entry name" value="PROTEIN_KINASE_DOM"/>
    <property type="match status" value="1"/>
</dbReference>
<dbReference type="Pfam" id="PF03793">
    <property type="entry name" value="PASTA"/>
    <property type="match status" value="3"/>
</dbReference>
<dbReference type="Gene3D" id="3.30.200.20">
    <property type="entry name" value="Phosphorylase Kinase, domain 1"/>
    <property type="match status" value="1"/>
</dbReference>
<dbReference type="CDD" id="cd06577">
    <property type="entry name" value="PASTA_pknB"/>
    <property type="match status" value="3"/>
</dbReference>
<evidence type="ECO:0000256" key="6">
    <source>
        <dbReference type="ARBA" id="ARBA00022777"/>
    </source>
</evidence>
<evidence type="ECO:0000256" key="10">
    <source>
        <dbReference type="PROSITE-ProRule" id="PRU10141"/>
    </source>
</evidence>
<dbReference type="SMART" id="SM00220">
    <property type="entry name" value="S_TKc"/>
    <property type="match status" value="1"/>
</dbReference>
<dbReference type="SMART" id="SM00740">
    <property type="entry name" value="PASTA"/>
    <property type="match status" value="3"/>
</dbReference>
<dbReference type="PANTHER" id="PTHR43289">
    <property type="entry name" value="MITOGEN-ACTIVATED PROTEIN KINASE KINASE KINASE 20-RELATED"/>
    <property type="match status" value="1"/>
</dbReference>
<dbReference type="PANTHER" id="PTHR43289:SF6">
    <property type="entry name" value="SERINE_THREONINE-PROTEIN KINASE NEKL-3"/>
    <property type="match status" value="1"/>
</dbReference>
<dbReference type="Gene3D" id="3.30.10.20">
    <property type="match status" value="3"/>
</dbReference>
<feature type="domain" description="Protein kinase" evidence="13">
    <location>
        <begin position="12"/>
        <end position="280"/>
    </location>
</feature>
<dbReference type="RefSeq" id="WP_252673349.1">
    <property type="nucleotide sequence ID" value="NZ_CP099547.1"/>
</dbReference>
<dbReference type="InterPro" id="IPR011009">
    <property type="entry name" value="Kinase-like_dom_sf"/>
</dbReference>
<keyword evidence="3" id="KW-0808">Transferase</keyword>
<evidence type="ECO:0000259" key="14">
    <source>
        <dbReference type="PROSITE" id="PS51178"/>
    </source>
</evidence>
<keyword evidence="7 10" id="KW-0067">ATP-binding</keyword>
<dbReference type="NCBIfam" id="NF033483">
    <property type="entry name" value="PknB_PASTA_kin"/>
    <property type="match status" value="1"/>
</dbReference>
<evidence type="ECO:0000256" key="3">
    <source>
        <dbReference type="ARBA" id="ARBA00022679"/>
    </source>
</evidence>
<dbReference type="InterPro" id="IPR005543">
    <property type="entry name" value="PASTA_dom"/>
</dbReference>
<evidence type="ECO:0000256" key="9">
    <source>
        <dbReference type="ARBA" id="ARBA00048679"/>
    </source>
</evidence>
<feature type="compositionally biased region" description="Pro residues" evidence="11">
    <location>
        <begin position="582"/>
        <end position="592"/>
    </location>
</feature>
<feature type="region of interest" description="Disordered" evidence="11">
    <location>
        <begin position="579"/>
        <end position="633"/>
    </location>
</feature>
<evidence type="ECO:0000313" key="16">
    <source>
        <dbReference type="Proteomes" id="UP001056109"/>
    </source>
</evidence>
<feature type="domain" description="PASTA" evidence="14">
    <location>
        <begin position="436"/>
        <end position="505"/>
    </location>
</feature>
<evidence type="ECO:0000259" key="13">
    <source>
        <dbReference type="PROSITE" id="PS50011"/>
    </source>
</evidence>
<evidence type="ECO:0000256" key="7">
    <source>
        <dbReference type="ARBA" id="ARBA00022840"/>
    </source>
</evidence>
<evidence type="ECO:0000256" key="12">
    <source>
        <dbReference type="SAM" id="Phobius"/>
    </source>
</evidence>
<feature type="domain" description="PASTA" evidence="14">
    <location>
        <begin position="512"/>
        <end position="577"/>
    </location>
</feature>
<feature type="domain" description="PASTA" evidence="14">
    <location>
        <begin position="368"/>
        <end position="435"/>
    </location>
</feature>
<keyword evidence="4" id="KW-0677">Repeat</keyword>
<sequence length="633" mass="67513">MINIPRMLGGRYEVGELIGRGGMAQVHLGYDTRLSRTVAIKILRSDLITDQTFVARFRREAQSAAGLNHPSIVAVYDTGEERVPNDTGQDISLPYIVMEYVKGRTVSELLKNGDALPINEAVQISIGILSALEYSHREGIVHRDIKPGNIMLTHDGKVKVMDFGIARALTDSSATMTQTNSVVGTAQYLSPEQARGEVVDSRSDLYSAGCLLYELLTGRPPFRGDSAVAVAYQHVSEMPPSPMTIAPDIPEMLDRVVMKSLAKKREDRYQRAIDMRADLLSALRGGHVSAPASATWGTQILSAQQQPAPATTAIPQTTTTQTGVTPAVAPSKNNNAIYIILGILLLVVASVGLAWALLSSNNSPTPTEPTTVAVPDLDGTNQVSARQRLEEVGLTFVLGEPQEDKDIPEGKFVSSDPAFGTKVKVGSAVTVSFSSGPGKITVPDFTTGKYNQDAAKRELEKLGLKVGRVDIKDVPGNARDIVTDTSPAAGQQVERGASINIVVASGYIVFDGADITTHVIGQSREVAEAYLTDTLKIPSVTVVTSENPQFPEGTVFNMEPQAGTVPYDTKVTLWVAKKPSQPVLPPSNPDPPSDNSTGNGDDTENPNSGSNTGTRPNNPSNPGDSNQPGRSNP</sequence>
<comment type="catalytic activity">
    <reaction evidence="9">
        <text>L-seryl-[protein] + ATP = O-phospho-L-seryl-[protein] + ADP + H(+)</text>
        <dbReference type="Rhea" id="RHEA:17989"/>
        <dbReference type="Rhea" id="RHEA-COMP:9863"/>
        <dbReference type="Rhea" id="RHEA-COMP:11604"/>
        <dbReference type="ChEBI" id="CHEBI:15378"/>
        <dbReference type="ChEBI" id="CHEBI:29999"/>
        <dbReference type="ChEBI" id="CHEBI:30616"/>
        <dbReference type="ChEBI" id="CHEBI:83421"/>
        <dbReference type="ChEBI" id="CHEBI:456216"/>
        <dbReference type="EC" id="2.7.11.1"/>
    </reaction>
</comment>
<accession>A0ABY5AHJ6</accession>
<keyword evidence="16" id="KW-1185">Reference proteome</keyword>
<keyword evidence="5 10" id="KW-0547">Nucleotide-binding</keyword>
<proteinExistence type="predicted"/>
<evidence type="ECO:0000256" key="4">
    <source>
        <dbReference type="ARBA" id="ARBA00022737"/>
    </source>
</evidence>
<dbReference type="PROSITE" id="PS00107">
    <property type="entry name" value="PROTEIN_KINASE_ATP"/>
    <property type="match status" value="1"/>
</dbReference>
<comment type="catalytic activity">
    <reaction evidence="8">
        <text>L-threonyl-[protein] + ATP = O-phospho-L-threonyl-[protein] + ADP + H(+)</text>
        <dbReference type="Rhea" id="RHEA:46608"/>
        <dbReference type="Rhea" id="RHEA-COMP:11060"/>
        <dbReference type="Rhea" id="RHEA-COMP:11605"/>
        <dbReference type="ChEBI" id="CHEBI:15378"/>
        <dbReference type="ChEBI" id="CHEBI:30013"/>
        <dbReference type="ChEBI" id="CHEBI:30616"/>
        <dbReference type="ChEBI" id="CHEBI:61977"/>
        <dbReference type="ChEBI" id="CHEBI:456216"/>
        <dbReference type="EC" id="2.7.11.1"/>
    </reaction>
</comment>
<dbReference type="EC" id="2.7.11.1" evidence="1"/>
<dbReference type="PROSITE" id="PS00108">
    <property type="entry name" value="PROTEIN_KINASE_ST"/>
    <property type="match status" value="1"/>
</dbReference>
<dbReference type="GO" id="GO:0016301">
    <property type="term" value="F:kinase activity"/>
    <property type="evidence" value="ECO:0007669"/>
    <property type="project" value="UniProtKB-KW"/>
</dbReference>
<evidence type="ECO:0000256" key="5">
    <source>
        <dbReference type="ARBA" id="ARBA00022741"/>
    </source>
</evidence>
<name>A0ABY5AHJ6_9ACTO</name>
<keyword evidence="12" id="KW-0472">Membrane</keyword>
<dbReference type="InterPro" id="IPR000719">
    <property type="entry name" value="Prot_kinase_dom"/>
</dbReference>
<gene>
    <name evidence="15" type="primary">pknB</name>
    <name evidence="15" type="ORF">NG665_00330</name>
</gene>
<dbReference type="Proteomes" id="UP001056109">
    <property type="component" value="Chromosome"/>
</dbReference>
<evidence type="ECO:0000256" key="2">
    <source>
        <dbReference type="ARBA" id="ARBA00022527"/>
    </source>
</evidence>
<dbReference type="PROSITE" id="PS51178">
    <property type="entry name" value="PASTA"/>
    <property type="match status" value="3"/>
</dbReference>
<feature type="compositionally biased region" description="Polar residues" evidence="11">
    <location>
        <begin position="597"/>
        <end position="633"/>
    </location>
</feature>
<dbReference type="EMBL" id="CP099547">
    <property type="protein sequence ID" value="USR79480.1"/>
    <property type="molecule type" value="Genomic_DNA"/>
</dbReference>
<dbReference type="CDD" id="cd14014">
    <property type="entry name" value="STKc_PknB_like"/>
    <property type="match status" value="1"/>
</dbReference>
<keyword evidence="6 15" id="KW-0418">Kinase</keyword>
<reference evidence="15" key="1">
    <citation type="submission" date="2022-06" db="EMBL/GenBank/DDBJ databases">
        <title>Complete Genome Sequence of Arcanobacterium pinnipediorum strain DSM 28752 isolated from a harbour seal.</title>
        <authorList>
            <person name="Borowiak M."/>
            <person name="Kreitlow A."/>
            <person name="Alssahen M."/>
            <person name="Malorny B."/>
            <person name="Laemmler C."/>
            <person name="Prenger-Berninghoff E."/>
            <person name="Siebert U."/>
            <person name="Ploetz M."/>
            <person name="Abdulmawjood A."/>
        </authorList>
    </citation>
    <scope>NUCLEOTIDE SEQUENCE</scope>
    <source>
        <strain evidence="15">DSM 28752</strain>
    </source>
</reference>
<keyword evidence="2" id="KW-0723">Serine/threonine-protein kinase</keyword>
<dbReference type="SUPFAM" id="SSF56112">
    <property type="entry name" value="Protein kinase-like (PK-like)"/>
    <property type="match status" value="1"/>
</dbReference>
<dbReference type="Pfam" id="PF00069">
    <property type="entry name" value="Pkinase"/>
    <property type="match status" value="1"/>
</dbReference>
<feature type="transmembrane region" description="Helical" evidence="12">
    <location>
        <begin position="336"/>
        <end position="358"/>
    </location>
</feature>
<protein>
    <recommendedName>
        <fullName evidence="1">non-specific serine/threonine protein kinase</fullName>
        <ecNumber evidence="1">2.7.11.1</ecNumber>
    </recommendedName>
</protein>
<dbReference type="InterPro" id="IPR008271">
    <property type="entry name" value="Ser/Thr_kinase_AS"/>
</dbReference>
<evidence type="ECO:0000256" key="8">
    <source>
        <dbReference type="ARBA" id="ARBA00047899"/>
    </source>
</evidence>
<keyword evidence="12" id="KW-0812">Transmembrane</keyword>
<organism evidence="15 16">
    <name type="scientific">Arcanobacterium pinnipediorum</name>
    <dbReference type="NCBI Taxonomy" id="1503041"/>
    <lineage>
        <taxon>Bacteria</taxon>
        <taxon>Bacillati</taxon>
        <taxon>Actinomycetota</taxon>
        <taxon>Actinomycetes</taxon>
        <taxon>Actinomycetales</taxon>
        <taxon>Actinomycetaceae</taxon>
        <taxon>Arcanobacterium</taxon>
    </lineage>
</organism>
<evidence type="ECO:0000256" key="11">
    <source>
        <dbReference type="SAM" id="MobiDB-lite"/>
    </source>
</evidence>